<dbReference type="PANTHER" id="PTHR33979:SF2">
    <property type="entry name" value="PEPTIDASE M50B-LIKE-DOMAIN-CONTAINING PROTEIN"/>
    <property type="match status" value="1"/>
</dbReference>
<keyword evidence="1" id="KW-0472">Membrane</keyword>
<feature type="transmembrane region" description="Helical" evidence="1">
    <location>
        <begin position="26"/>
        <end position="44"/>
    </location>
</feature>
<dbReference type="InterPro" id="IPR049500">
    <property type="entry name" value="Peptidase_M50B-like"/>
</dbReference>
<feature type="transmembrane region" description="Helical" evidence="1">
    <location>
        <begin position="126"/>
        <end position="142"/>
    </location>
</feature>
<name>A0A1G6ZPL5_9ACTN</name>
<dbReference type="Pfam" id="PF13398">
    <property type="entry name" value="Peptidase_M50B"/>
    <property type="match status" value="1"/>
</dbReference>
<organism evidence="2 3">
    <name type="scientific">Auraticoccus monumenti</name>
    <dbReference type="NCBI Taxonomy" id="675864"/>
    <lineage>
        <taxon>Bacteria</taxon>
        <taxon>Bacillati</taxon>
        <taxon>Actinomycetota</taxon>
        <taxon>Actinomycetes</taxon>
        <taxon>Propionibacteriales</taxon>
        <taxon>Propionibacteriaceae</taxon>
        <taxon>Auraticoccus</taxon>
    </lineage>
</organism>
<gene>
    <name evidence="2" type="ORF">SAMN04489747_2358</name>
</gene>
<keyword evidence="1" id="KW-0812">Transmembrane</keyword>
<protein>
    <submittedName>
        <fullName evidence="2">Peptidase M50B-like</fullName>
    </submittedName>
</protein>
<dbReference type="PANTHER" id="PTHR33979">
    <property type="entry name" value="OS02G0221600 PROTEIN"/>
    <property type="match status" value="1"/>
</dbReference>
<feature type="transmembrane region" description="Helical" evidence="1">
    <location>
        <begin position="100"/>
        <end position="120"/>
    </location>
</feature>
<evidence type="ECO:0000313" key="2">
    <source>
        <dbReference type="EMBL" id="SDE04432.1"/>
    </source>
</evidence>
<evidence type="ECO:0000256" key="1">
    <source>
        <dbReference type="SAM" id="Phobius"/>
    </source>
</evidence>
<accession>A0A1G6ZPL5</accession>
<dbReference type="Proteomes" id="UP000198546">
    <property type="component" value="Chromosome i"/>
</dbReference>
<sequence length="250" mass="26464">MTRTDGGRVLEVLEEVLARMGRTQPVPPVTTLLALAAVAAVLVVPRPLWRVSRMLVTIVHESGHAVAAVLTGRRLSGIRLHSDTSGLTVSRGRPRGAGMVVTLLAGYPAAAVFGVATAAVLGTGRAVAFLWVVLGLLALMLLQVRNLYGLLVVLVVGGSLGAATWLLPGTYLSWLAHLICWVLLLAAPRPVVELLLSGRHPGSDAGQLARLTRVPERVWQLLFLVVTSAATVLGAALLLPLEEWTAAWWG</sequence>
<proteinExistence type="predicted"/>
<dbReference type="RefSeq" id="WP_231946280.1">
    <property type="nucleotide sequence ID" value="NZ_LT629688.1"/>
</dbReference>
<keyword evidence="1" id="KW-1133">Transmembrane helix</keyword>
<dbReference type="EMBL" id="LT629688">
    <property type="protein sequence ID" value="SDE04432.1"/>
    <property type="molecule type" value="Genomic_DNA"/>
</dbReference>
<feature type="transmembrane region" description="Helical" evidence="1">
    <location>
        <begin position="147"/>
        <end position="168"/>
    </location>
</feature>
<reference evidence="2 3" key="1">
    <citation type="submission" date="2016-10" db="EMBL/GenBank/DDBJ databases">
        <authorList>
            <person name="de Groot N.N."/>
        </authorList>
    </citation>
    <scope>NUCLEOTIDE SEQUENCE [LARGE SCALE GENOMIC DNA]</scope>
    <source>
        <strain evidence="2 3">MON 2.2</strain>
    </source>
</reference>
<feature type="transmembrane region" description="Helical" evidence="1">
    <location>
        <begin position="174"/>
        <end position="197"/>
    </location>
</feature>
<feature type="transmembrane region" description="Helical" evidence="1">
    <location>
        <begin position="218"/>
        <end position="241"/>
    </location>
</feature>
<dbReference type="STRING" id="675864.SAMN04489747_2358"/>
<evidence type="ECO:0000313" key="3">
    <source>
        <dbReference type="Proteomes" id="UP000198546"/>
    </source>
</evidence>
<keyword evidence="3" id="KW-1185">Reference proteome</keyword>
<dbReference type="AlphaFoldDB" id="A0A1G6ZPL5"/>